<evidence type="ECO:0000313" key="1">
    <source>
        <dbReference type="EMBL" id="GBP86483.1"/>
    </source>
</evidence>
<reference evidence="1 2" key="1">
    <citation type="journal article" date="2019" name="Commun. Biol.">
        <title>The bagworm genome reveals a unique fibroin gene that provides high tensile strength.</title>
        <authorList>
            <person name="Kono N."/>
            <person name="Nakamura H."/>
            <person name="Ohtoshi R."/>
            <person name="Tomita M."/>
            <person name="Numata K."/>
            <person name="Arakawa K."/>
        </authorList>
    </citation>
    <scope>NUCLEOTIDE SEQUENCE [LARGE SCALE GENOMIC DNA]</scope>
</reference>
<dbReference type="Proteomes" id="UP000299102">
    <property type="component" value="Unassembled WGS sequence"/>
</dbReference>
<dbReference type="EMBL" id="BGZK01001798">
    <property type="protein sequence ID" value="GBP86483.1"/>
    <property type="molecule type" value="Genomic_DNA"/>
</dbReference>
<organism evidence="1 2">
    <name type="scientific">Eumeta variegata</name>
    <name type="common">Bagworm moth</name>
    <name type="synonym">Eumeta japonica</name>
    <dbReference type="NCBI Taxonomy" id="151549"/>
    <lineage>
        <taxon>Eukaryota</taxon>
        <taxon>Metazoa</taxon>
        <taxon>Ecdysozoa</taxon>
        <taxon>Arthropoda</taxon>
        <taxon>Hexapoda</taxon>
        <taxon>Insecta</taxon>
        <taxon>Pterygota</taxon>
        <taxon>Neoptera</taxon>
        <taxon>Endopterygota</taxon>
        <taxon>Lepidoptera</taxon>
        <taxon>Glossata</taxon>
        <taxon>Ditrysia</taxon>
        <taxon>Tineoidea</taxon>
        <taxon>Psychidae</taxon>
        <taxon>Oiketicinae</taxon>
        <taxon>Eumeta</taxon>
    </lineage>
</organism>
<name>A0A4C1ZH66_EUMVA</name>
<dbReference type="AlphaFoldDB" id="A0A4C1ZH66"/>
<keyword evidence="2" id="KW-1185">Reference proteome</keyword>
<gene>
    <name evidence="1" type="ORF">EVAR_53835_1</name>
</gene>
<comment type="caution">
    <text evidence="1">The sequence shown here is derived from an EMBL/GenBank/DDBJ whole genome shotgun (WGS) entry which is preliminary data.</text>
</comment>
<proteinExistence type="predicted"/>
<evidence type="ECO:0000313" key="2">
    <source>
        <dbReference type="Proteomes" id="UP000299102"/>
    </source>
</evidence>
<sequence length="78" mass="8630">MLKTTRGRGGAIRVLVEPLQLSGSAEIFWQPLKPSGRPPTPMNTSWQYGYAYLCESSKHIVIVNDLNAKSKAMPKDVV</sequence>
<protein>
    <submittedName>
        <fullName evidence="1">Uncharacterized protein</fullName>
    </submittedName>
</protein>
<accession>A0A4C1ZH66</accession>